<evidence type="ECO:0000313" key="2">
    <source>
        <dbReference type="Proteomes" id="UP000632063"/>
    </source>
</evidence>
<protein>
    <recommendedName>
        <fullName evidence="3">GNAT family N-acetyltransferase</fullName>
    </recommendedName>
</protein>
<sequence length="195" mass="22044">MAKLAARAGDKLVRRVVSGLAARPSNGFRSQPIDPEEFRIIAERLTERYAIRPTWDKEEYGWLVEKALSNPVLGEMHVRVVADDWDTVAGAYLYFMDRHRVARVFHVVHEKDRAADVLTCLFAELDDAGACTATGMAQADLLIPLSSEPRVSYRFRGGFCVLSKHAHVIDALRRNDVYLGGFYSEAWNRLAMDFL</sequence>
<dbReference type="EMBL" id="JACYXI010000004">
    <property type="protein sequence ID" value="MBD8891572.1"/>
    <property type="molecule type" value="Genomic_DNA"/>
</dbReference>
<accession>A0ABR9CL48</accession>
<dbReference type="RefSeq" id="WP_192147711.1">
    <property type="nucleotide sequence ID" value="NZ_JACYXI010000004.1"/>
</dbReference>
<name>A0ABR9CL48_9HYPH</name>
<keyword evidence="2" id="KW-1185">Reference proteome</keyword>
<evidence type="ECO:0008006" key="3">
    <source>
        <dbReference type="Google" id="ProtNLM"/>
    </source>
</evidence>
<evidence type="ECO:0000313" key="1">
    <source>
        <dbReference type="EMBL" id="MBD8891572.1"/>
    </source>
</evidence>
<organism evidence="1 2">
    <name type="scientific">Roseibium litorale</name>
    <dbReference type="NCBI Taxonomy" id="2803841"/>
    <lineage>
        <taxon>Bacteria</taxon>
        <taxon>Pseudomonadati</taxon>
        <taxon>Pseudomonadota</taxon>
        <taxon>Alphaproteobacteria</taxon>
        <taxon>Hyphomicrobiales</taxon>
        <taxon>Stappiaceae</taxon>
        <taxon>Roseibium</taxon>
    </lineage>
</organism>
<gene>
    <name evidence="1" type="ORF">IG616_08435</name>
</gene>
<proteinExistence type="predicted"/>
<reference evidence="2" key="1">
    <citation type="submission" date="2020-09" db="EMBL/GenBank/DDBJ databases">
        <title>The genome sequence of strain Labrenzia suaedae 4C16A.</title>
        <authorList>
            <person name="Liu Y."/>
        </authorList>
    </citation>
    <scope>NUCLEOTIDE SEQUENCE [LARGE SCALE GENOMIC DNA]</scope>
    <source>
        <strain evidence="2">4C16A</strain>
    </source>
</reference>
<reference evidence="1 2" key="2">
    <citation type="journal article" date="2021" name="Int. J. Syst. Evol. Microbiol.">
        <title>Roseibium litorale sp. nov., isolated from a tidal flat sediment and proposal for the reclassification of Labrenzia polysiphoniae as Roseibium polysiphoniae comb. nov.</title>
        <authorList>
            <person name="Liu Y."/>
            <person name="Pei T."/>
            <person name="Du J."/>
            <person name="Chao M."/>
            <person name="Deng M.R."/>
            <person name="Zhu H."/>
        </authorList>
    </citation>
    <scope>NUCLEOTIDE SEQUENCE [LARGE SCALE GENOMIC DNA]</scope>
    <source>
        <strain evidence="1 2">4C16A</strain>
    </source>
</reference>
<dbReference type="Proteomes" id="UP000632063">
    <property type="component" value="Unassembled WGS sequence"/>
</dbReference>
<comment type="caution">
    <text evidence="1">The sequence shown here is derived from an EMBL/GenBank/DDBJ whole genome shotgun (WGS) entry which is preliminary data.</text>
</comment>